<feature type="non-terminal residue" evidence="2">
    <location>
        <position position="94"/>
    </location>
</feature>
<feature type="non-terminal residue" evidence="2">
    <location>
        <position position="1"/>
    </location>
</feature>
<evidence type="ECO:0000313" key="2">
    <source>
        <dbReference type="EMBL" id="NXJ16256.1"/>
    </source>
</evidence>
<dbReference type="GO" id="GO:0003735">
    <property type="term" value="F:structural constituent of ribosome"/>
    <property type="evidence" value="ECO:0007669"/>
    <property type="project" value="InterPro"/>
</dbReference>
<dbReference type="InterPro" id="IPR000244">
    <property type="entry name" value="Ribosomal_bL9"/>
</dbReference>
<sequence length="94" mass="10785">LPHVDPWPHTDPHTTPTPQTLQFLRSCRLEVGMKNNVRWELNADIVARQFFKNLRVSVPPHALKLPDEPITRWGEYWCDVTVSAWCPTASPSPS</sequence>
<keyword evidence="3" id="KW-1185">Reference proteome</keyword>
<dbReference type="AlphaFoldDB" id="A0A7K9Z1Q3"/>
<evidence type="ECO:0000313" key="3">
    <source>
        <dbReference type="Proteomes" id="UP000522663"/>
    </source>
</evidence>
<dbReference type="EMBL" id="VXAB01013885">
    <property type="protein sequence ID" value="NXJ16256.1"/>
    <property type="molecule type" value="Genomic_DNA"/>
</dbReference>
<protein>
    <submittedName>
        <fullName evidence="2">RM09 protein</fullName>
    </submittedName>
</protein>
<gene>
    <name evidence="2" type="primary">Mrpl9</name>
    <name evidence="2" type="ORF">ODOGUJ_R09405</name>
</gene>
<dbReference type="OrthoDB" id="5555409at2759"/>
<dbReference type="Pfam" id="PF22078">
    <property type="entry name" value="Ribosomal_bL9m_C"/>
    <property type="match status" value="1"/>
</dbReference>
<dbReference type="PANTHER" id="PTHR21368">
    <property type="entry name" value="50S RIBOSOMAL PROTEIN L9"/>
    <property type="match status" value="1"/>
</dbReference>
<reference evidence="2 3" key="1">
    <citation type="submission" date="2019-09" db="EMBL/GenBank/DDBJ databases">
        <title>Bird 10,000 Genomes (B10K) Project - Family phase.</title>
        <authorList>
            <person name="Zhang G."/>
        </authorList>
    </citation>
    <scope>NUCLEOTIDE SEQUENCE [LARGE SCALE GENOMIC DNA]</scope>
    <source>
        <strain evidence="2">B10K-DU-001-53</strain>
        <tissue evidence="2">Muscle</tissue>
    </source>
</reference>
<dbReference type="Proteomes" id="UP000522663">
    <property type="component" value="Unassembled WGS sequence"/>
</dbReference>
<dbReference type="GO" id="GO:0005840">
    <property type="term" value="C:ribosome"/>
    <property type="evidence" value="ECO:0007669"/>
    <property type="project" value="InterPro"/>
</dbReference>
<dbReference type="InterPro" id="IPR054302">
    <property type="entry name" value="Ribosomal_bL9m_C"/>
</dbReference>
<proteinExistence type="predicted"/>
<dbReference type="GO" id="GO:0006412">
    <property type="term" value="P:translation"/>
    <property type="evidence" value="ECO:0007669"/>
    <property type="project" value="InterPro"/>
</dbReference>
<feature type="domain" description="Large ribosomal subunit protein bL9m C-terminal" evidence="1">
    <location>
        <begin position="17"/>
        <end position="83"/>
    </location>
</feature>
<comment type="caution">
    <text evidence="2">The sequence shown here is derived from an EMBL/GenBank/DDBJ whole genome shotgun (WGS) entry which is preliminary data.</text>
</comment>
<organism evidence="2 3">
    <name type="scientific">Odontophorus gujanensis</name>
    <name type="common">marbled wood quail</name>
    <dbReference type="NCBI Taxonomy" id="886794"/>
    <lineage>
        <taxon>Eukaryota</taxon>
        <taxon>Metazoa</taxon>
        <taxon>Chordata</taxon>
        <taxon>Craniata</taxon>
        <taxon>Vertebrata</taxon>
        <taxon>Euteleostomi</taxon>
        <taxon>Archelosauria</taxon>
        <taxon>Archosauria</taxon>
        <taxon>Dinosauria</taxon>
        <taxon>Saurischia</taxon>
        <taxon>Theropoda</taxon>
        <taxon>Coelurosauria</taxon>
        <taxon>Aves</taxon>
        <taxon>Neognathae</taxon>
        <taxon>Galloanserae</taxon>
        <taxon>Galliformes</taxon>
        <taxon>Odontophoridae</taxon>
        <taxon>Odontophorus</taxon>
    </lineage>
</organism>
<evidence type="ECO:0000259" key="1">
    <source>
        <dbReference type="Pfam" id="PF22078"/>
    </source>
</evidence>
<accession>A0A7K9Z1Q3</accession>
<name>A0A7K9Z1Q3_9GALL</name>